<sequence>MVLPVELGSGALGSQTHSTSLRRFLTSLNLWLKDGKLPEYSIHELACGLVRALLYLHSKGIIYCDLKLSNILLDENGITKLANLGILGARTDGLRDRQEKVRRFSMAALGELLFYISTQNEHARDNKPMESPSKDNRPSSYWQVPSPLISLVSSLLRNGEDNITQIYALRTIENIFSQGGALGKQEITRLTTGSYLARLVHFNPYSTSHGITFIQGYVFKTRQA</sequence>
<dbReference type="AlphaFoldDB" id="M1BE80"/>
<dbReference type="InterPro" id="IPR044591">
    <property type="entry name" value="RUK"/>
</dbReference>
<dbReference type="HOGENOM" id="CLU_1236861_0_0_1"/>
<dbReference type="Proteomes" id="UP000011115">
    <property type="component" value="Unassembled WGS sequence"/>
</dbReference>
<dbReference type="InterPro" id="IPR000719">
    <property type="entry name" value="Prot_kinase_dom"/>
</dbReference>
<feature type="domain" description="Protein kinase" evidence="1">
    <location>
        <begin position="1"/>
        <end position="224"/>
    </location>
</feature>
<organism evidence="2 3">
    <name type="scientific">Solanum tuberosum</name>
    <name type="common">Potato</name>
    <dbReference type="NCBI Taxonomy" id="4113"/>
    <lineage>
        <taxon>Eukaryota</taxon>
        <taxon>Viridiplantae</taxon>
        <taxon>Streptophyta</taxon>
        <taxon>Embryophyta</taxon>
        <taxon>Tracheophyta</taxon>
        <taxon>Spermatophyta</taxon>
        <taxon>Magnoliopsida</taxon>
        <taxon>eudicotyledons</taxon>
        <taxon>Gunneridae</taxon>
        <taxon>Pentapetalae</taxon>
        <taxon>asterids</taxon>
        <taxon>lamiids</taxon>
        <taxon>Solanales</taxon>
        <taxon>Solanaceae</taxon>
        <taxon>Solanoideae</taxon>
        <taxon>Solaneae</taxon>
        <taxon>Solanum</taxon>
    </lineage>
</organism>
<dbReference type="Gene3D" id="1.10.510.10">
    <property type="entry name" value="Transferase(Phosphotransferase) domain 1"/>
    <property type="match status" value="1"/>
</dbReference>
<dbReference type="GO" id="GO:0000914">
    <property type="term" value="P:phragmoplast assembly"/>
    <property type="evidence" value="ECO:0007669"/>
    <property type="project" value="InterPro"/>
</dbReference>
<accession>M1BE80</accession>
<evidence type="ECO:0000259" key="1">
    <source>
        <dbReference type="PROSITE" id="PS50011"/>
    </source>
</evidence>
<dbReference type="SUPFAM" id="SSF48371">
    <property type="entry name" value="ARM repeat"/>
    <property type="match status" value="1"/>
</dbReference>
<keyword evidence="3" id="KW-1185">Reference proteome</keyword>
<dbReference type="Pfam" id="PF00069">
    <property type="entry name" value="Pkinase"/>
    <property type="match status" value="1"/>
</dbReference>
<dbReference type="GO" id="GO:0005524">
    <property type="term" value="F:ATP binding"/>
    <property type="evidence" value="ECO:0007669"/>
    <property type="project" value="InterPro"/>
</dbReference>
<dbReference type="InterPro" id="IPR008271">
    <property type="entry name" value="Ser/Thr_kinase_AS"/>
</dbReference>
<dbReference type="InterPro" id="IPR016024">
    <property type="entry name" value="ARM-type_fold"/>
</dbReference>
<dbReference type="PANTHER" id="PTHR46562:SF1">
    <property type="entry name" value="SERINE_THREONINE-PROTEIN KINASE ULK4"/>
    <property type="match status" value="1"/>
</dbReference>
<evidence type="ECO:0000313" key="3">
    <source>
        <dbReference type="Proteomes" id="UP000011115"/>
    </source>
</evidence>
<dbReference type="eggNOG" id="KOG0597">
    <property type="taxonomic scope" value="Eukaryota"/>
</dbReference>
<reference evidence="3" key="1">
    <citation type="journal article" date="2011" name="Nature">
        <title>Genome sequence and analysis of the tuber crop potato.</title>
        <authorList>
            <consortium name="The Potato Genome Sequencing Consortium"/>
        </authorList>
    </citation>
    <scope>NUCLEOTIDE SEQUENCE [LARGE SCALE GENOMIC DNA]</scope>
    <source>
        <strain evidence="3">cv. DM1-3 516 R44</strain>
    </source>
</reference>
<dbReference type="EnsemblPlants" id="PGSC0003DMT400043182">
    <property type="protein sequence ID" value="PGSC0003DMT400043182"/>
    <property type="gene ID" value="PGSC0003DMG400016756"/>
</dbReference>
<dbReference type="PaxDb" id="4113-PGSC0003DMT400043182"/>
<dbReference type="PROSITE" id="PS50011">
    <property type="entry name" value="PROTEIN_KINASE_DOM"/>
    <property type="match status" value="1"/>
</dbReference>
<dbReference type="GO" id="GO:0004672">
    <property type="term" value="F:protein kinase activity"/>
    <property type="evidence" value="ECO:0007669"/>
    <property type="project" value="InterPro"/>
</dbReference>
<dbReference type="PROSITE" id="PS00108">
    <property type="entry name" value="PROTEIN_KINASE_ST"/>
    <property type="match status" value="1"/>
</dbReference>
<dbReference type="SUPFAM" id="SSF56112">
    <property type="entry name" value="Protein kinase-like (PK-like)"/>
    <property type="match status" value="1"/>
</dbReference>
<evidence type="ECO:0000313" key="2">
    <source>
        <dbReference type="EnsemblPlants" id="PGSC0003DMT400043182"/>
    </source>
</evidence>
<dbReference type="Gramene" id="PGSC0003DMT400043182">
    <property type="protein sequence ID" value="PGSC0003DMT400043182"/>
    <property type="gene ID" value="PGSC0003DMG400016756"/>
</dbReference>
<proteinExistence type="predicted"/>
<dbReference type="InParanoid" id="M1BE80"/>
<protein>
    <submittedName>
        <fullName evidence="2">EMB3013</fullName>
    </submittedName>
</protein>
<name>M1BE80_SOLTU</name>
<reference evidence="2" key="2">
    <citation type="submission" date="2015-06" db="UniProtKB">
        <authorList>
            <consortium name="EnsemblPlants"/>
        </authorList>
    </citation>
    <scope>IDENTIFICATION</scope>
    <source>
        <strain evidence="2">DM1-3 516 R44</strain>
    </source>
</reference>
<dbReference type="GO" id="GO:0008017">
    <property type="term" value="F:microtubule binding"/>
    <property type="evidence" value="ECO:0007669"/>
    <property type="project" value="InterPro"/>
</dbReference>
<dbReference type="PANTHER" id="PTHR46562">
    <property type="entry name" value="SERINE/THREONINE-KINASE ULK4-LIKE PROTEIN-RELATED"/>
    <property type="match status" value="1"/>
</dbReference>
<dbReference type="InterPro" id="IPR011009">
    <property type="entry name" value="Kinase-like_dom_sf"/>
</dbReference>